<dbReference type="STRING" id="52.CMC5_068310"/>
<dbReference type="OrthoDB" id="9780507at2"/>
<dbReference type="SUPFAM" id="SSF48317">
    <property type="entry name" value="Acid phosphatase/Vanadium-dependent haloperoxidase"/>
    <property type="match status" value="1"/>
</dbReference>
<evidence type="ECO:0000259" key="2">
    <source>
        <dbReference type="SMART" id="SM00014"/>
    </source>
</evidence>
<dbReference type="InterPro" id="IPR036938">
    <property type="entry name" value="PAP2/HPO_sf"/>
</dbReference>
<reference evidence="3 4" key="1">
    <citation type="submission" date="2015-07" db="EMBL/GenBank/DDBJ databases">
        <title>Genome analysis of myxobacterium Chondromyces crocatus Cm c5 reveals a high potential for natural compound synthesis and the genetic basis for the loss of fruiting body formation.</title>
        <authorList>
            <person name="Zaburannyi N."/>
            <person name="Bunk B."/>
            <person name="Maier J."/>
            <person name="Overmann J."/>
            <person name="Mueller R."/>
        </authorList>
    </citation>
    <scope>NUCLEOTIDE SEQUENCE [LARGE SCALE GENOMIC DNA]</scope>
    <source>
        <strain evidence="3 4">Cm c5</strain>
    </source>
</reference>
<protein>
    <recommendedName>
        <fullName evidence="2">Phosphatidic acid phosphatase type 2/haloperoxidase domain-containing protein</fullName>
    </recommendedName>
</protein>
<dbReference type="SMART" id="SM00014">
    <property type="entry name" value="acidPPc"/>
    <property type="match status" value="1"/>
</dbReference>
<evidence type="ECO:0000313" key="3">
    <source>
        <dbReference type="EMBL" id="AKT42604.1"/>
    </source>
</evidence>
<dbReference type="KEGG" id="ccro:CMC5_068310"/>
<dbReference type="Proteomes" id="UP000067626">
    <property type="component" value="Chromosome"/>
</dbReference>
<evidence type="ECO:0000256" key="1">
    <source>
        <dbReference type="SAM" id="MobiDB-lite"/>
    </source>
</evidence>
<dbReference type="CDD" id="cd03397">
    <property type="entry name" value="PAP2_acid_phosphatase"/>
    <property type="match status" value="1"/>
</dbReference>
<organism evidence="3 4">
    <name type="scientific">Chondromyces crocatus</name>
    <dbReference type="NCBI Taxonomy" id="52"/>
    <lineage>
        <taxon>Bacteria</taxon>
        <taxon>Pseudomonadati</taxon>
        <taxon>Myxococcota</taxon>
        <taxon>Polyangia</taxon>
        <taxon>Polyangiales</taxon>
        <taxon>Polyangiaceae</taxon>
        <taxon>Chondromyces</taxon>
    </lineage>
</organism>
<dbReference type="GO" id="GO:0030288">
    <property type="term" value="C:outer membrane-bounded periplasmic space"/>
    <property type="evidence" value="ECO:0007669"/>
    <property type="project" value="InterPro"/>
</dbReference>
<dbReference type="PATRIC" id="fig|52.7.peg.7497"/>
<dbReference type="InterPro" id="IPR000326">
    <property type="entry name" value="PAP2/HPO"/>
</dbReference>
<dbReference type="Pfam" id="PF01569">
    <property type="entry name" value="PAP2"/>
    <property type="match status" value="1"/>
</dbReference>
<feature type="compositionally biased region" description="Low complexity" evidence="1">
    <location>
        <begin position="84"/>
        <end position="95"/>
    </location>
</feature>
<dbReference type="Gene3D" id="1.20.144.10">
    <property type="entry name" value="Phosphatidic acid phosphatase type 2/haloperoxidase"/>
    <property type="match status" value="1"/>
</dbReference>
<evidence type="ECO:0000313" key="4">
    <source>
        <dbReference type="Proteomes" id="UP000067626"/>
    </source>
</evidence>
<proteinExistence type="predicted"/>
<dbReference type="PRINTS" id="PR00483">
    <property type="entry name" value="BACPHPHTASE"/>
</dbReference>
<accession>A0A0K1EP69</accession>
<feature type="region of interest" description="Disordered" evidence="1">
    <location>
        <begin position="60"/>
        <end position="134"/>
    </location>
</feature>
<dbReference type="RefSeq" id="WP_050434203.1">
    <property type="nucleotide sequence ID" value="NZ_CP012159.1"/>
</dbReference>
<feature type="domain" description="Phosphatidic acid phosphatase type 2/haloperoxidase" evidence="2">
    <location>
        <begin position="184"/>
        <end position="296"/>
    </location>
</feature>
<name>A0A0K1EP69_CHOCO</name>
<dbReference type="InterPro" id="IPR001011">
    <property type="entry name" value="Acid_Pase_classA_bac"/>
</dbReference>
<keyword evidence="4" id="KW-1185">Reference proteome</keyword>
<dbReference type="GO" id="GO:0003993">
    <property type="term" value="F:acid phosphatase activity"/>
    <property type="evidence" value="ECO:0007669"/>
    <property type="project" value="InterPro"/>
</dbReference>
<dbReference type="AlphaFoldDB" id="A0A0K1EP69"/>
<dbReference type="EMBL" id="CP012159">
    <property type="protein sequence ID" value="AKT42604.1"/>
    <property type="molecule type" value="Genomic_DNA"/>
</dbReference>
<sequence length="337" mass="35098">MDERPTPLPPDVAPEPALSIGQRVLPSGLVRRSAWLLLSAALAHAATACGAPGTTLGGPEASAPVLAGGTTSLGAHPTDDGKTDAALPATDDTAAIPLWKDGKDHPRGYLGDEAPDGTHFLPPPPAPGSPGDATDRAIEQKVRALQGSARWQWAARDNDLETPVAPRAFECALGVTFDPATMPILTRLLARVTSDVGAGGERAKQRFARKRPYAVAETTTCIPPEARPPNASYPSGHAATGWAWALVLMELAPDRAEAVARRGIAFGDSRVVCGIHYASDVDAGRLVGATVIARLRAEPAFVRDLARARTELAAARTSATQNAACAEEEAVLANRGF</sequence>
<gene>
    <name evidence="3" type="ORF">CMC5_068310</name>
</gene>